<proteinExistence type="inferred from homology"/>
<dbReference type="EMBL" id="SDRB02012248">
    <property type="protein sequence ID" value="THF98252.1"/>
    <property type="molecule type" value="Genomic_DNA"/>
</dbReference>
<protein>
    <recommendedName>
        <fullName evidence="8">Protein APEM9</fullName>
    </recommendedName>
</protein>
<dbReference type="GO" id="GO:0005975">
    <property type="term" value="P:carbohydrate metabolic process"/>
    <property type="evidence" value="ECO:0007669"/>
    <property type="project" value="InterPro"/>
</dbReference>
<dbReference type="PANTHER" id="PTHR36361">
    <property type="entry name" value="PROTEIN APEM9"/>
    <property type="match status" value="1"/>
</dbReference>
<comment type="caution">
    <text evidence="6">The sequence shown here is derived from an EMBL/GenBank/DDBJ whole genome shotgun (WGS) entry which is preliminary data.</text>
</comment>
<evidence type="ECO:0000256" key="4">
    <source>
        <dbReference type="RuleBase" id="RU361169"/>
    </source>
</evidence>
<evidence type="ECO:0000256" key="5">
    <source>
        <dbReference type="SAM" id="Phobius"/>
    </source>
</evidence>
<dbReference type="GO" id="GO:0004650">
    <property type="term" value="F:polygalacturonase activity"/>
    <property type="evidence" value="ECO:0007669"/>
    <property type="project" value="InterPro"/>
</dbReference>
<dbReference type="PANTHER" id="PTHR36361:SF1">
    <property type="entry name" value="PROTEIN APEM9"/>
    <property type="match status" value="1"/>
</dbReference>
<organism evidence="6 7">
    <name type="scientific">Camellia sinensis var. sinensis</name>
    <name type="common">China tea</name>
    <dbReference type="NCBI Taxonomy" id="542762"/>
    <lineage>
        <taxon>Eukaryota</taxon>
        <taxon>Viridiplantae</taxon>
        <taxon>Streptophyta</taxon>
        <taxon>Embryophyta</taxon>
        <taxon>Tracheophyta</taxon>
        <taxon>Spermatophyta</taxon>
        <taxon>Magnoliopsida</taxon>
        <taxon>eudicotyledons</taxon>
        <taxon>Gunneridae</taxon>
        <taxon>Pentapetalae</taxon>
        <taxon>asterids</taxon>
        <taxon>Ericales</taxon>
        <taxon>Theaceae</taxon>
        <taxon>Camellia</taxon>
    </lineage>
</organism>
<dbReference type="Gene3D" id="2.160.20.10">
    <property type="entry name" value="Single-stranded right-handed beta-helix, Pectin lyase-like"/>
    <property type="match status" value="1"/>
</dbReference>
<keyword evidence="5" id="KW-0472">Membrane</keyword>
<feature type="transmembrane region" description="Helical" evidence="5">
    <location>
        <begin position="517"/>
        <end position="535"/>
    </location>
</feature>
<sequence length="653" mass="72366">MAISISASNHAIWEEIERSESYLVSCMYEEATSIASSVLRDLCHNKFIKAGEETQLNDMLESASMVLVQSWKELRRTQDILNELLLLFGSVTDIPVQVFLAGEVVVRTSGEGSVGEGWEIGWWEGGVTVVVEAVGGGGEVVVGLKVEISEGPCSGTQEFLEEFLSKWRFLDERYYVLASLESNMDYMEGSSGSFLLEVDKYLEVVEVYVITLLGMVLRDIDHAICWVEKATLPEEKRQLLGGVPMVMPDGRHELSNQEKPWNNFWLHLETLYANVGTFSLGCKMLLSIITEGMQYAWSQQQPFMVLSVQLKDLLRRLHSLYSPKAHVSSQGSVVALPGDKHETRSSLKQQNTSEGSPEAFKASYPFKGGNDMKRAVLKLSQRVPCFWWFRTITFKFGNGQLVISNGKIVLGCFMILLYYVLQRKQATLKRIFKRQALSMKKALVDLWQLAFSYQVNPLAAVQSVPAATHEQNCRWQMDLLRVFFPEDCIRHIQGIHLLLDNKGDQTDRLGSFAGLKLDYCCIIGLLCCAVVFLKVSSVGDDCISIVSGSQKVQATDITCGPGHGISFGSLGSGKSEEHVSDVAVNGAKLSVLHQSWGGLQGFGGPMLVFGICCVCLYACKLAADGSHWFGAAYAMSADLLWLYHKGSLLICLA</sequence>
<dbReference type="GO" id="GO:0015919">
    <property type="term" value="P:peroxisomal membrane transport"/>
    <property type="evidence" value="ECO:0007669"/>
    <property type="project" value="InterPro"/>
</dbReference>
<dbReference type="Proteomes" id="UP000306102">
    <property type="component" value="Unassembled WGS sequence"/>
</dbReference>
<dbReference type="Pfam" id="PF00295">
    <property type="entry name" value="Glyco_hydro_28"/>
    <property type="match status" value="1"/>
</dbReference>
<keyword evidence="5" id="KW-1133">Transmembrane helix</keyword>
<evidence type="ECO:0000313" key="7">
    <source>
        <dbReference type="Proteomes" id="UP000306102"/>
    </source>
</evidence>
<reference evidence="6 7" key="1">
    <citation type="journal article" date="2018" name="Proc. Natl. Acad. Sci. U.S.A.">
        <title>Draft genome sequence of Camellia sinensis var. sinensis provides insights into the evolution of the tea genome and tea quality.</title>
        <authorList>
            <person name="Wei C."/>
            <person name="Yang H."/>
            <person name="Wang S."/>
            <person name="Zhao J."/>
            <person name="Liu C."/>
            <person name="Gao L."/>
            <person name="Xia E."/>
            <person name="Lu Y."/>
            <person name="Tai Y."/>
            <person name="She G."/>
            <person name="Sun J."/>
            <person name="Cao H."/>
            <person name="Tong W."/>
            <person name="Gao Q."/>
            <person name="Li Y."/>
            <person name="Deng W."/>
            <person name="Jiang X."/>
            <person name="Wang W."/>
            <person name="Chen Q."/>
            <person name="Zhang S."/>
            <person name="Li H."/>
            <person name="Wu J."/>
            <person name="Wang P."/>
            <person name="Li P."/>
            <person name="Shi C."/>
            <person name="Zheng F."/>
            <person name="Jian J."/>
            <person name="Huang B."/>
            <person name="Shan D."/>
            <person name="Shi M."/>
            <person name="Fang C."/>
            <person name="Yue Y."/>
            <person name="Li F."/>
            <person name="Li D."/>
            <person name="Wei S."/>
            <person name="Han B."/>
            <person name="Jiang C."/>
            <person name="Yin Y."/>
            <person name="Xia T."/>
            <person name="Zhang Z."/>
            <person name="Bennetzen J.L."/>
            <person name="Zhao S."/>
            <person name="Wan X."/>
        </authorList>
    </citation>
    <scope>NUCLEOTIDE SEQUENCE [LARGE SCALE GENOMIC DNA]</scope>
    <source>
        <strain evidence="7">cv. Shuchazao</strain>
        <tissue evidence="6">Leaf</tissue>
    </source>
</reference>
<dbReference type="SUPFAM" id="SSF51126">
    <property type="entry name" value="Pectin lyase-like"/>
    <property type="match status" value="1"/>
</dbReference>
<keyword evidence="7" id="KW-1185">Reference proteome</keyword>
<dbReference type="AlphaFoldDB" id="A0A4S4D749"/>
<evidence type="ECO:0000313" key="6">
    <source>
        <dbReference type="EMBL" id="THF98252.1"/>
    </source>
</evidence>
<dbReference type="InterPro" id="IPR012334">
    <property type="entry name" value="Pectin_lyas_fold"/>
</dbReference>
<evidence type="ECO:0000256" key="1">
    <source>
        <dbReference type="ARBA" id="ARBA00008834"/>
    </source>
</evidence>
<feature type="transmembrane region" description="Helical" evidence="5">
    <location>
        <begin position="401"/>
        <end position="421"/>
    </location>
</feature>
<evidence type="ECO:0008006" key="8">
    <source>
        <dbReference type="Google" id="ProtNLM"/>
    </source>
</evidence>
<dbReference type="STRING" id="542762.A0A4S4D749"/>
<keyword evidence="5" id="KW-0812">Transmembrane</keyword>
<comment type="similarity">
    <text evidence="1 4">Belongs to the glycosyl hydrolase 28 family.</text>
</comment>
<evidence type="ECO:0000256" key="2">
    <source>
        <dbReference type="ARBA" id="ARBA00022801"/>
    </source>
</evidence>
<evidence type="ECO:0000256" key="3">
    <source>
        <dbReference type="ARBA" id="ARBA00023295"/>
    </source>
</evidence>
<dbReference type="InterPro" id="IPR011050">
    <property type="entry name" value="Pectin_lyase_fold/virulence"/>
</dbReference>
<name>A0A4S4D749_CAMSN</name>
<dbReference type="InterPro" id="IPR034571">
    <property type="entry name" value="APEM9"/>
</dbReference>
<accession>A0A4S4D749</accession>
<dbReference type="InterPro" id="IPR000743">
    <property type="entry name" value="Glyco_hydro_28"/>
</dbReference>
<gene>
    <name evidence="6" type="ORF">TEA_018351</name>
</gene>
<keyword evidence="2 4" id="KW-0378">Hydrolase</keyword>
<keyword evidence="3 4" id="KW-0326">Glycosidase</keyword>